<sequence length="461" mass="48139">MPTGSTLTLSSTTGPVEGDKLTFHWTTDAPDAKNWVGIYDGTRRPGTGSSLLWKYTPAAAGDVALDTSALTGGPYTAYLLAKDGYGILAQSAPFSFQPKPVPAPAHCAVDALTATEVAPGQQVTVKLAGLWTGSTAPAFRRTGGDSWLSVSPQGVVSGTAPAKPLAHPAVITVAVKDANGASDTLTVQVPVREPKGRRQLKTATLNLWDAGAHTTDAREKQLRVVLTQGWDVVALQETGGTAAQALADALGWYAYQSPGSVGVLSRYPLTDLSPATAALPAAGVTVRLPGGRTVRFWAAHLDETGYGPYAYQDGATAAQVLANETGSVRLQQATALVAAMSLGEDPAPTVLAAALSSPSHLDWPDLAWPVSTALQAANLVDSFREDHPAPRRDPGFTWSPTRKQRGSRPEPQDRIDYVLYTGPLALREAHVIATGWPAAEPNAAANGWPSDTAAAVATFEI</sequence>
<dbReference type="EMBL" id="PYBW01000201">
    <property type="protein sequence ID" value="PYC65615.1"/>
    <property type="molecule type" value="Genomic_DNA"/>
</dbReference>
<dbReference type="GO" id="GO:0003824">
    <property type="term" value="F:catalytic activity"/>
    <property type="evidence" value="ECO:0007669"/>
    <property type="project" value="InterPro"/>
</dbReference>
<dbReference type="Gene3D" id="3.60.10.10">
    <property type="entry name" value="Endonuclease/exonuclease/phosphatase"/>
    <property type="match status" value="1"/>
</dbReference>
<dbReference type="AlphaFoldDB" id="A0A2V4N712"/>
<evidence type="ECO:0000256" key="1">
    <source>
        <dbReference type="SAM" id="MobiDB-lite"/>
    </source>
</evidence>
<dbReference type="PANTHER" id="PTHR41349:SF1">
    <property type="entry name" value="PROTEIN CBG08683"/>
    <property type="match status" value="1"/>
</dbReference>
<dbReference type="SUPFAM" id="SSF56219">
    <property type="entry name" value="DNase I-like"/>
    <property type="match status" value="1"/>
</dbReference>
<feature type="region of interest" description="Disordered" evidence="1">
    <location>
        <begin position="384"/>
        <end position="414"/>
    </location>
</feature>
<feature type="compositionally biased region" description="Basic and acidic residues" evidence="1">
    <location>
        <begin position="384"/>
        <end position="394"/>
    </location>
</feature>
<dbReference type="InterPro" id="IPR036691">
    <property type="entry name" value="Endo/exonu/phosph_ase_sf"/>
</dbReference>
<dbReference type="InterPro" id="IPR005135">
    <property type="entry name" value="Endo/exonuclease/phosphatase"/>
</dbReference>
<evidence type="ECO:0000313" key="3">
    <source>
        <dbReference type="EMBL" id="PYC65615.1"/>
    </source>
</evidence>
<dbReference type="Proteomes" id="UP000248039">
    <property type="component" value="Unassembled WGS sequence"/>
</dbReference>
<protein>
    <recommendedName>
        <fullName evidence="2">Endonuclease/exonuclease/phosphatase domain-containing protein</fullName>
    </recommendedName>
</protein>
<reference evidence="3 4" key="1">
    <citation type="submission" date="2018-03" db="EMBL/GenBank/DDBJ databases">
        <title>Bioinformatic expansion and discovery of thiopeptide antibiotics.</title>
        <authorList>
            <person name="Schwalen C.J."/>
            <person name="Hudson G.A."/>
            <person name="Mitchell D.A."/>
        </authorList>
    </citation>
    <scope>NUCLEOTIDE SEQUENCE [LARGE SCALE GENOMIC DNA]</scope>
    <source>
        <strain evidence="3 4">ATCC 21389</strain>
    </source>
</reference>
<gene>
    <name evidence="3" type="ORF">C7C46_32410</name>
</gene>
<dbReference type="RefSeq" id="WP_110673501.1">
    <property type="nucleotide sequence ID" value="NZ_PYBW01000201.1"/>
</dbReference>
<evidence type="ECO:0000313" key="4">
    <source>
        <dbReference type="Proteomes" id="UP000248039"/>
    </source>
</evidence>
<keyword evidence="4" id="KW-1185">Reference proteome</keyword>
<dbReference type="PANTHER" id="PTHR41349">
    <property type="match status" value="1"/>
</dbReference>
<dbReference type="Pfam" id="PF03372">
    <property type="entry name" value="Exo_endo_phos"/>
    <property type="match status" value="1"/>
</dbReference>
<dbReference type="OrthoDB" id="3414047at2"/>
<evidence type="ECO:0000259" key="2">
    <source>
        <dbReference type="Pfam" id="PF03372"/>
    </source>
</evidence>
<organism evidence="3 4">
    <name type="scientific">Streptomyces tateyamensis</name>
    <dbReference type="NCBI Taxonomy" id="565073"/>
    <lineage>
        <taxon>Bacteria</taxon>
        <taxon>Bacillati</taxon>
        <taxon>Actinomycetota</taxon>
        <taxon>Actinomycetes</taxon>
        <taxon>Kitasatosporales</taxon>
        <taxon>Streptomycetaceae</taxon>
        <taxon>Streptomyces</taxon>
    </lineage>
</organism>
<name>A0A2V4N712_9ACTN</name>
<accession>A0A2V4N712</accession>
<comment type="caution">
    <text evidence="3">The sequence shown here is derived from an EMBL/GenBank/DDBJ whole genome shotgun (WGS) entry which is preliminary data.</text>
</comment>
<proteinExistence type="predicted"/>
<feature type="domain" description="Endonuclease/exonuclease/phosphatase" evidence="2">
    <location>
        <begin position="222"/>
        <end position="451"/>
    </location>
</feature>